<keyword evidence="2" id="KW-1185">Reference proteome</keyword>
<organism evidence="1 2">
    <name type="scientific">Solitalea canadensis (strain ATCC 29591 / DSM 3403 / JCM 21819 / LMG 8368 / NBRC 15130 / NCIMB 12057 / USAM 9D)</name>
    <name type="common">Flexibacter canadensis</name>
    <dbReference type="NCBI Taxonomy" id="929556"/>
    <lineage>
        <taxon>Bacteria</taxon>
        <taxon>Pseudomonadati</taxon>
        <taxon>Bacteroidota</taxon>
        <taxon>Sphingobacteriia</taxon>
        <taxon>Sphingobacteriales</taxon>
        <taxon>Sphingobacteriaceae</taxon>
        <taxon>Solitalea</taxon>
    </lineage>
</organism>
<dbReference type="eggNOG" id="ENOG5033IB7">
    <property type="taxonomic scope" value="Bacteria"/>
</dbReference>
<dbReference type="HOGENOM" id="CLU_1821930_0_0_10"/>
<sequence length="156" mass="18176">MLRFNYYAFLVYLPVNDQFFSGKWSGHYMYGDTYPDGIRHTSTPFIINMTVINGNLKGTCEDIFGTNVFEDTAVITGFIEDNFTSFIKEYPCLMQFDEHMQRKVFPEFPSQKIHYSGVFEDGKFVGEWDMDMSFEDHDGNIITIMHAGTWVMEKCS</sequence>
<name>H8KS90_SOLCM</name>
<gene>
    <name evidence="1" type="ordered locus">Solca_2853</name>
</gene>
<accession>H8KS90</accession>
<dbReference type="AlphaFoldDB" id="H8KS90"/>
<dbReference type="EMBL" id="CP003349">
    <property type="protein sequence ID" value="AFD07878.1"/>
    <property type="molecule type" value="Genomic_DNA"/>
</dbReference>
<proteinExistence type="predicted"/>
<protein>
    <submittedName>
        <fullName evidence="1">Uncharacterized protein</fullName>
    </submittedName>
</protein>
<dbReference type="KEGG" id="scn:Solca_2853"/>
<evidence type="ECO:0000313" key="1">
    <source>
        <dbReference type="EMBL" id="AFD07878.1"/>
    </source>
</evidence>
<reference evidence="1" key="1">
    <citation type="submission" date="2012-02" db="EMBL/GenBank/DDBJ databases">
        <title>The complete genome of Solitalea canadensis DSM 3403.</title>
        <authorList>
            <consortium name="US DOE Joint Genome Institute (JGI-PGF)"/>
            <person name="Lucas S."/>
            <person name="Copeland A."/>
            <person name="Lapidus A."/>
            <person name="Glavina del Rio T."/>
            <person name="Dalin E."/>
            <person name="Tice H."/>
            <person name="Bruce D."/>
            <person name="Goodwin L."/>
            <person name="Pitluck S."/>
            <person name="Peters L."/>
            <person name="Ovchinnikova G."/>
            <person name="Lu M."/>
            <person name="Kyrpides N."/>
            <person name="Mavromatis K."/>
            <person name="Ivanova N."/>
            <person name="Brettin T."/>
            <person name="Detter J.C."/>
            <person name="Han C."/>
            <person name="Larimer F."/>
            <person name="Land M."/>
            <person name="Hauser L."/>
            <person name="Markowitz V."/>
            <person name="Cheng J.-F."/>
            <person name="Hugenholtz P."/>
            <person name="Woyke T."/>
            <person name="Wu D."/>
            <person name="Spring S."/>
            <person name="Schroeder M."/>
            <person name="Kopitz M."/>
            <person name="Brambilla E."/>
            <person name="Klenk H.-P."/>
            <person name="Eisen J.A."/>
        </authorList>
    </citation>
    <scope>NUCLEOTIDE SEQUENCE</scope>
    <source>
        <strain evidence="1">DSM 3403</strain>
    </source>
</reference>
<dbReference type="Proteomes" id="UP000007590">
    <property type="component" value="Chromosome"/>
</dbReference>
<evidence type="ECO:0000313" key="2">
    <source>
        <dbReference type="Proteomes" id="UP000007590"/>
    </source>
</evidence>